<dbReference type="Gene3D" id="3.40.50.2300">
    <property type="match status" value="2"/>
</dbReference>
<feature type="domain" description="ABC transporter substrate-binding protein PnrA-like" evidence="3">
    <location>
        <begin position="54"/>
        <end position="281"/>
    </location>
</feature>
<evidence type="ECO:0000256" key="2">
    <source>
        <dbReference type="SAM" id="SignalP"/>
    </source>
</evidence>
<name>G9AFA9_SINF1</name>
<dbReference type="Pfam" id="PF02608">
    <property type="entry name" value="Bmp"/>
    <property type="match status" value="1"/>
</dbReference>
<gene>
    <name evidence="4" type="ordered locus">SFHH103_05275</name>
</gene>
<keyword evidence="4" id="KW-0614">Plasmid</keyword>
<dbReference type="AlphaFoldDB" id="G9AFA9"/>
<dbReference type="GO" id="GO:0005886">
    <property type="term" value="C:plasma membrane"/>
    <property type="evidence" value="ECO:0007669"/>
    <property type="project" value="InterPro"/>
</dbReference>
<dbReference type="PATRIC" id="fig|380.5.peg.4831"/>
<organism evidence="4 5">
    <name type="scientific">Sinorhizobium fredii (strain HH103)</name>
    <dbReference type="NCBI Taxonomy" id="1117943"/>
    <lineage>
        <taxon>Bacteria</taxon>
        <taxon>Pseudomonadati</taxon>
        <taxon>Pseudomonadota</taxon>
        <taxon>Alphaproteobacteria</taxon>
        <taxon>Hyphomicrobiales</taxon>
        <taxon>Rhizobiaceae</taxon>
        <taxon>Sinorhizobium/Ensifer group</taxon>
        <taxon>Sinorhizobium</taxon>
    </lineage>
</organism>
<dbReference type="EMBL" id="HE616899">
    <property type="protein sequence ID" value="CCE99741.1"/>
    <property type="molecule type" value="Genomic_DNA"/>
</dbReference>
<dbReference type="PROSITE" id="PS51318">
    <property type="entry name" value="TAT"/>
    <property type="match status" value="1"/>
</dbReference>
<evidence type="ECO:0000313" key="5">
    <source>
        <dbReference type="Proteomes" id="UP000007735"/>
    </source>
</evidence>
<keyword evidence="1 2" id="KW-0732">Signal</keyword>
<evidence type="ECO:0000259" key="3">
    <source>
        <dbReference type="Pfam" id="PF02608"/>
    </source>
</evidence>
<dbReference type="KEGG" id="sfh:SFHH103_05275"/>
<dbReference type="InterPro" id="IPR006311">
    <property type="entry name" value="TAT_signal"/>
</dbReference>
<dbReference type="RefSeq" id="WP_014331399.1">
    <property type="nucleotide sequence ID" value="NC_016815.1"/>
</dbReference>
<reference evidence="4 5" key="1">
    <citation type="journal article" date="2012" name="J. Bacteriol.">
        <title>Genome sequence of the soybean symbiont Sinorhizobium fredii HH103.</title>
        <authorList>
            <person name="Weidner S."/>
            <person name="Becker A."/>
            <person name="Bonilla I."/>
            <person name="Jaenicke S."/>
            <person name="Lloret J."/>
            <person name="Margaret I."/>
            <person name="Puhler A."/>
            <person name="Ruiz-Sainz J.E."/>
            <person name="Schneiker-Bekel S."/>
            <person name="Szczepanowski R."/>
            <person name="Vinardell J.M."/>
            <person name="Zehner S."/>
            <person name="Gottfert M."/>
        </authorList>
    </citation>
    <scope>NUCLEOTIDE SEQUENCE [LARGE SCALE GENOMIC DNA]</scope>
    <source>
        <strain evidence="4 5">HH103</strain>
        <plasmid evidence="5">pSfHH103e</plasmid>
    </source>
</reference>
<feature type="chain" id="PRO_5003520099" evidence="2">
    <location>
        <begin position="37"/>
        <end position="341"/>
    </location>
</feature>
<dbReference type="PANTHER" id="PTHR43208">
    <property type="entry name" value="ABC TRANSPORTER SUBSTRATE-BINDING PROTEIN"/>
    <property type="match status" value="1"/>
</dbReference>
<evidence type="ECO:0000313" key="4">
    <source>
        <dbReference type="EMBL" id="CCE99741.1"/>
    </source>
</evidence>
<feature type="signal peptide" evidence="2">
    <location>
        <begin position="1"/>
        <end position="36"/>
    </location>
</feature>
<evidence type="ECO:0000256" key="1">
    <source>
        <dbReference type="ARBA" id="ARBA00022729"/>
    </source>
</evidence>
<dbReference type="InterPro" id="IPR052910">
    <property type="entry name" value="ABC-Purine-Binding"/>
</dbReference>
<accession>G9AFA9</accession>
<dbReference type="HOGENOM" id="CLU_038813_1_1_5"/>
<dbReference type="InterPro" id="IPR003760">
    <property type="entry name" value="PnrA-like"/>
</dbReference>
<proteinExistence type="predicted"/>
<dbReference type="CDD" id="cd06304">
    <property type="entry name" value="PBP1_BmpA_Med_PnrA-like"/>
    <property type="match status" value="1"/>
</dbReference>
<keyword evidence="4" id="KW-0449">Lipoprotein</keyword>
<dbReference type="Proteomes" id="UP000007735">
    <property type="component" value="Plasmid pSfHH103e"/>
</dbReference>
<sequence length="341" mass="36816">MHSDSFNFAISRRTLIKTASASVVVAAAGLPSRLLAADPIKVAAIYTVPVEQQWVSRIHKAANAAKERGDIEYVYSENTANNDYERVMREYCEAGHKLILGEVFGVEDAARAVAKDYPDVAFLMGSSFKPDAAVPNFSVFDNYIQDASYLSGLIAGAMTKSKNIGMVGGYPIPEVNRLMNAFMAGVKEVAPDTKFQVAFIGSWFDPPKAKETAFAQIDGGADLLYAERFGVSDAAKEKKILAIGNVIDTQADYPDTVVASALWHFEPTLDKAIAEVKAGTFKADDYGVYSFMKNGGCSLAPLGTFASKVPDDIKAKVAEKEKMIKDGSFTVEINDAEPKSS</sequence>
<protein>
    <submittedName>
        <fullName evidence="4">Periplasmic lipoprotein</fullName>
    </submittedName>
</protein>
<dbReference type="PANTHER" id="PTHR43208:SF1">
    <property type="entry name" value="ABC TRANSPORTER SUBSTRATE-BINDING PROTEIN"/>
    <property type="match status" value="1"/>
</dbReference>
<geneLocation type="plasmid" evidence="4 5">
    <name>pSfHH103e</name>
</geneLocation>